<dbReference type="AlphaFoldDB" id="A0A1B0GII6"/>
<dbReference type="GO" id="GO:0008270">
    <property type="term" value="F:zinc ion binding"/>
    <property type="evidence" value="ECO:0007669"/>
    <property type="project" value="InterPro"/>
</dbReference>
<feature type="domain" description="Peptidoglycan recognition protein family" evidence="5">
    <location>
        <begin position="29"/>
        <end position="133"/>
    </location>
</feature>
<dbReference type="VEuPathDB" id="VectorBase:LLONM1_011309"/>
<dbReference type="CDD" id="cd06583">
    <property type="entry name" value="PGRP"/>
    <property type="match status" value="1"/>
</dbReference>
<reference evidence="8" key="1">
    <citation type="submission" date="2012-05" db="EMBL/GenBank/DDBJ databases">
        <title>Whole Genome Assembly of Lutzomyia longipalpis.</title>
        <authorList>
            <person name="Richards S."/>
            <person name="Qu C."/>
            <person name="Dillon R."/>
            <person name="Worley K."/>
            <person name="Scherer S."/>
            <person name="Batterton M."/>
            <person name="Taylor A."/>
            <person name="Hawes A."/>
            <person name="Hernandez B."/>
            <person name="Kovar C."/>
            <person name="Mandapat C."/>
            <person name="Pham C."/>
            <person name="Qu C."/>
            <person name="Jing C."/>
            <person name="Bess C."/>
            <person name="Bandaranaike D."/>
            <person name="Ngo D."/>
            <person name="Ongeri F."/>
            <person name="Arias F."/>
            <person name="Lara F."/>
            <person name="Weissenberger G."/>
            <person name="Kamau G."/>
            <person name="Han H."/>
            <person name="Shen H."/>
            <person name="Dinh H."/>
            <person name="Khalil I."/>
            <person name="Jones J."/>
            <person name="Shafer J."/>
            <person name="Jayaseelan J."/>
            <person name="Quiroz J."/>
            <person name="Blankenburg K."/>
            <person name="Nguyen L."/>
            <person name="Jackson L."/>
            <person name="Francisco L."/>
            <person name="Tang L.-Y."/>
            <person name="Pu L.-L."/>
            <person name="Perales L."/>
            <person name="Lorensuhewa L."/>
            <person name="Munidasa M."/>
            <person name="Coyle M."/>
            <person name="Taylor M."/>
            <person name="Puazo M."/>
            <person name="Firestine M."/>
            <person name="Scheel M."/>
            <person name="Javaid M."/>
            <person name="Wang M."/>
            <person name="Li M."/>
            <person name="Tabassum N."/>
            <person name="Saada N."/>
            <person name="Osuji N."/>
            <person name="Aqrawi P."/>
            <person name="Fu Q."/>
            <person name="Thornton R."/>
            <person name="Raj R."/>
            <person name="Goodspeed R."/>
            <person name="Mata R."/>
            <person name="Najjar R."/>
            <person name="Gubbala S."/>
            <person name="Lee S."/>
            <person name="Denson S."/>
            <person name="Patil S."/>
            <person name="Macmil S."/>
            <person name="Qi S."/>
            <person name="Matskevitch T."/>
            <person name="Palculict T."/>
            <person name="Mathew T."/>
            <person name="Vee V."/>
            <person name="Velamala V."/>
            <person name="Korchina V."/>
            <person name="Cai W."/>
            <person name="Liu W."/>
            <person name="Dai W."/>
            <person name="Zou X."/>
            <person name="Zhu Y."/>
            <person name="Zhang Y."/>
            <person name="Wu Y.-Q."/>
            <person name="Xin Y."/>
            <person name="Nazarath L."/>
            <person name="Kovar C."/>
            <person name="Han Y."/>
            <person name="Muzny D."/>
            <person name="Gibbs R."/>
        </authorList>
    </citation>
    <scope>NUCLEOTIDE SEQUENCE [LARGE SCALE GENOMIC DNA]</scope>
    <source>
        <strain evidence="8">Jacobina</strain>
    </source>
</reference>
<evidence type="ECO:0000256" key="4">
    <source>
        <dbReference type="SAM" id="SignalP"/>
    </source>
</evidence>
<dbReference type="VEuPathDB" id="VectorBase:LLOJ004539"/>
<dbReference type="InterPro" id="IPR006619">
    <property type="entry name" value="PGRP_domain_met/bac"/>
</dbReference>
<dbReference type="PANTHER" id="PTHR11022:SF74">
    <property type="entry name" value="PEPTIDOGLYCAN-RECOGNITION PROTEIN SA"/>
    <property type="match status" value="1"/>
</dbReference>
<dbReference type="GO" id="GO:0009253">
    <property type="term" value="P:peptidoglycan catabolic process"/>
    <property type="evidence" value="ECO:0007669"/>
    <property type="project" value="InterPro"/>
</dbReference>
<sequence>MLFPRYTKLLLLVCLFVFDKIECNHDHCPIILSRRQWRAEGATQVFYQIIPIDKIILIWHDSDTCRVSFECRKVVKNLQLDHIYKFMMPDIAFNFLIDDNGFVYEGTGWYRRGFHTTGHNRNSLGISFIGSNNFGK</sequence>
<dbReference type="GO" id="GO:0008745">
    <property type="term" value="F:N-acetylmuramoyl-L-alanine amidase activity"/>
    <property type="evidence" value="ECO:0007669"/>
    <property type="project" value="InterPro"/>
</dbReference>
<evidence type="ECO:0000313" key="6">
    <source>
        <dbReference type="EMBL" id="MBC1169416.1"/>
    </source>
</evidence>
<dbReference type="Proteomes" id="UP000092461">
    <property type="component" value="Unassembled WGS sequence"/>
</dbReference>
<organism evidence="7 8">
    <name type="scientific">Lutzomyia longipalpis</name>
    <name type="common">Sand fly</name>
    <dbReference type="NCBI Taxonomy" id="7200"/>
    <lineage>
        <taxon>Eukaryota</taxon>
        <taxon>Metazoa</taxon>
        <taxon>Ecdysozoa</taxon>
        <taxon>Arthropoda</taxon>
        <taxon>Hexapoda</taxon>
        <taxon>Insecta</taxon>
        <taxon>Pterygota</taxon>
        <taxon>Neoptera</taxon>
        <taxon>Endopterygota</taxon>
        <taxon>Diptera</taxon>
        <taxon>Nematocera</taxon>
        <taxon>Psychodoidea</taxon>
        <taxon>Psychodidae</taxon>
        <taxon>Lutzomyia</taxon>
        <taxon>Lutzomyia</taxon>
    </lineage>
</organism>
<dbReference type="EMBL" id="AJWK01014176">
    <property type="status" value="NOT_ANNOTATED_CDS"/>
    <property type="molecule type" value="Genomic_DNA"/>
</dbReference>
<feature type="chain" id="PRO_5044555687" evidence="4">
    <location>
        <begin position="24"/>
        <end position="136"/>
    </location>
</feature>
<keyword evidence="4" id="KW-0732">Signal</keyword>
<feature type="signal peptide" evidence="4">
    <location>
        <begin position="1"/>
        <end position="23"/>
    </location>
</feature>
<dbReference type="InterPro" id="IPR036505">
    <property type="entry name" value="Amidase/PGRP_sf"/>
</dbReference>
<dbReference type="EnsemblMetazoa" id="LLOJ004539-RA">
    <property type="protein sequence ID" value="LLOJ004539-PA"/>
    <property type="gene ID" value="LLOJ004539"/>
</dbReference>
<proteinExistence type="inferred from homology"/>
<dbReference type="Pfam" id="PF01510">
    <property type="entry name" value="Amidase_2"/>
    <property type="match status" value="1"/>
</dbReference>
<keyword evidence="8" id="KW-1185">Reference proteome</keyword>
<protein>
    <submittedName>
        <fullName evidence="6">Putative peptidoglycan recognition protein</fullName>
    </submittedName>
</protein>
<dbReference type="InterPro" id="IPR015510">
    <property type="entry name" value="PGRP"/>
</dbReference>
<reference evidence="7" key="3">
    <citation type="submission" date="2020-05" db="UniProtKB">
        <authorList>
            <consortium name="EnsemblMetazoa"/>
        </authorList>
    </citation>
    <scope>IDENTIFICATION</scope>
    <source>
        <strain evidence="7">Jacobina</strain>
    </source>
</reference>
<evidence type="ECO:0000256" key="3">
    <source>
        <dbReference type="ARBA" id="ARBA00022859"/>
    </source>
</evidence>
<dbReference type="SMART" id="SM00701">
    <property type="entry name" value="PGRP"/>
    <property type="match status" value="1"/>
</dbReference>
<dbReference type="PANTHER" id="PTHR11022">
    <property type="entry name" value="PEPTIDOGLYCAN RECOGNITION PROTEIN"/>
    <property type="match status" value="1"/>
</dbReference>
<keyword evidence="3" id="KW-0391">Immunity</keyword>
<keyword evidence="2" id="KW-0399">Innate immunity</keyword>
<dbReference type="EMBL" id="GITU01000713">
    <property type="protein sequence ID" value="MBC1169416.1"/>
    <property type="molecule type" value="Transcribed_RNA"/>
</dbReference>
<accession>A0A1B0GII6</accession>
<comment type="similarity">
    <text evidence="1">Belongs to the N-acetylmuramoyl-L-alanine amidase 2 family.</text>
</comment>
<dbReference type="InterPro" id="IPR002502">
    <property type="entry name" value="Amidase_domain"/>
</dbReference>
<reference evidence="6" key="2">
    <citation type="journal article" date="2020" name="BMC">
        <title>Leishmania infection induces a limited differential gene expression in the sand fly midgut.</title>
        <authorList>
            <person name="Coutinho-Abreu I.V."/>
            <person name="Serafim T.D."/>
            <person name="Meneses C."/>
            <person name="Kamhawi S."/>
            <person name="Oliveira F."/>
            <person name="Valenzuela J.G."/>
        </authorList>
    </citation>
    <scope>NUCLEOTIDE SEQUENCE</scope>
    <source>
        <strain evidence="6">Jacobina</strain>
        <tissue evidence="6">Midgut</tissue>
    </source>
</reference>
<dbReference type="GO" id="GO:0045087">
    <property type="term" value="P:innate immune response"/>
    <property type="evidence" value="ECO:0007669"/>
    <property type="project" value="UniProtKB-KW"/>
</dbReference>
<dbReference type="Gene3D" id="3.40.80.10">
    <property type="entry name" value="Peptidoglycan recognition protein-like"/>
    <property type="match status" value="1"/>
</dbReference>
<evidence type="ECO:0000256" key="2">
    <source>
        <dbReference type="ARBA" id="ARBA00022588"/>
    </source>
</evidence>
<name>A0A1B0GII6_LUTLO</name>
<evidence type="ECO:0000313" key="8">
    <source>
        <dbReference type="Proteomes" id="UP000092461"/>
    </source>
</evidence>
<evidence type="ECO:0000313" key="7">
    <source>
        <dbReference type="EnsemblMetazoa" id="LLOJ004539-PA"/>
    </source>
</evidence>
<evidence type="ECO:0000259" key="5">
    <source>
        <dbReference type="SMART" id="SM00701"/>
    </source>
</evidence>
<dbReference type="SUPFAM" id="SSF55846">
    <property type="entry name" value="N-acetylmuramoyl-L-alanine amidase-like"/>
    <property type="match status" value="1"/>
</dbReference>
<evidence type="ECO:0000256" key="1">
    <source>
        <dbReference type="ARBA" id="ARBA00007553"/>
    </source>
</evidence>